<sequence length="203" mass="20573">MSTSPLPVQPAPGVPVHAYWRGREEVRDDLHAARPLLVGLLLAGLPTGVLWWLLAPRAEFRLTETGPVAVGSPAAEVRVADDAVLVLLLLGLGLLAGAAAWQVRRGRGVGMLVALAVGASAAAVLAWQVGELLAPSPSEAQLSEVGAQVTTGLVLSSLPGLAAAPFAALLVYLGCALVAADDGLGRHGRDDAVPGPPPVVLAP</sequence>
<keyword evidence="1" id="KW-1133">Transmembrane helix</keyword>
<feature type="transmembrane region" description="Helical" evidence="1">
    <location>
        <begin position="108"/>
        <end position="129"/>
    </location>
</feature>
<organism evidence="2 3">
    <name type="scientific">Blastococcus carthaginiensis</name>
    <dbReference type="NCBI Taxonomy" id="3050034"/>
    <lineage>
        <taxon>Bacteria</taxon>
        <taxon>Bacillati</taxon>
        <taxon>Actinomycetota</taxon>
        <taxon>Actinomycetes</taxon>
        <taxon>Geodermatophilales</taxon>
        <taxon>Geodermatophilaceae</taxon>
        <taxon>Blastococcus</taxon>
    </lineage>
</organism>
<evidence type="ECO:0000313" key="2">
    <source>
        <dbReference type="EMBL" id="MDP5184224.1"/>
    </source>
</evidence>
<feature type="transmembrane region" description="Helical" evidence="1">
    <location>
        <begin position="161"/>
        <end position="180"/>
    </location>
</feature>
<dbReference type="RefSeq" id="WP_306000809.1">
    <property type="nucleotide sequence ID" value="NZ_JASNFN010000021.1"/>
</dbReference>
<keyword evidence="1" id="KW-0812">Transmembrane</keyword>
<protein>
    <recommendedName>
        <fullName evidence="4">DUF2567 domain-containing protein</fullName>
    </recommendedName>
</protein>
<gene>
    <name evidence="2" type="ORF">QOZ88_16445</name>
</gene>
<proteinExistence type="predicted"/>
<feature type="transmembrane region" description="Helical" evidence="1">
    <location>
        <begin position="83"/>
        <end position="101"/>
    </location>
</feature>
<dbReference type="Proteomes" id="UP001233673">
    <property type="component" value="Unassembled WGS sequence"/>
</dbReference>
<dbReference type="EMBL" id="JASNFN010000021">
    <property type="protein sequence ID" value="MDP5184224.1"/>
    <property type="molecule type" value="Genomic_DNA"/>
</dbReference>
<evidence type="ECO:0000313" key="3">
    <source>
        <dbReference type="Proteomes" id="UP001233673"/>
    </source>
</evidence>
<reference evidence="3" key="1">
    <citation type="submission" date="2023-05" db="EMBL/GenBank/DDBJ databases">
        <title>Draft genome of Pseudofrankia sp. BMG5.37.</title>
        <authorList>
            <person name="Gtari M."/>
            <person name="Ghodhbane F."/>
            <person name="Sbissi I."/>
        </authorList>
    </citation>
    <scope>NUCLEOTIDE SEQUENCE [LARGE SCALE GENOMIC DNA]</scope>
    <source>
        <strain evidence="3">BMG 814</strain>
    </source>
</reference>
<evidence type="ECO:0000256" key="1">
    <source>
        <dbReference type="SAM" id="Phobius"/>
    </source>
</evidence>
<keyword evidence="3" id="KW-1185">Reference proteome</keyword>
<name>A0ABT9IGE0_9ACTN</name>
<keyword evidence="1" id="KW-0472">Membrane</keyword>
<accession>A0ABT9IGE0</accession>
<comment type="caution">
    <text evidence="2">The sequence shown here is derived from an EMBL/GenBank/DDBJ whole genome shotgun (WGS) entry which is preliminary data.</text>
</comment>
<feature type="transmembrane region" description="Helical" evidence="1">
    <location>
        <begin position="36"/>
        <end position="54"/>
    </location>
</feature>
<evidence type="ECO:0008006" key="4">
    <source>
        <dbReference type="Google" id="ProtNLM"/>
    </source>
</evidence>